<name>A0A1G4KEE8_9SACH</name>
<evidence type="ECO:0000313" key="3">
    <source>
        <dbReference type="EMBL" id="SCV02828.1"/>
    </source>
</evidence>
<dbReference type="InterPro" id="IPR000095">
    <property type="entry name" value="CRIB_dom"/>
</dbReference>
<feature type="region of interest" description="Disordered" evidence="1">
    <location>
        <begin position="350"/>
        <end position="380"/>
    </location>
</feature>
<evidence type="ECO:0000256" key="1">
    <source>
        <dbReference type="SAM" id="MobiDB-lite"/>
    </source>
</evidence>
<dbReference type="EMBL" id="LT598468">
    <property type="protein sequence ID" value="SCV02828.1"/>
    <property type="molecule type" value="Genomic_DNA"/>
</dbReference>
<dbReference type="AlphaFoldDB" id="A0A1G4KEE8"/>
<reference evidence="4" key="1">
    <citation type="submission" date="2016-03" db="EMBL/GenBank/DDBJ databases">
        <authorList>
            <person name="Devillers H."/>
        </authorList>
    </citation>
    <scope>NUCLEOTIDE SEQUENCE [LARGE SCALE GENOMIC DNA]</scope>
</reference>
<accession>A0A1G4KEE8</accession>
<evidence type="ECO:0000313" key="4">
    <source>
        <dbReference type="Proteomes" id="UP000191024"/>
    </source>
</evidence>
<proteinExistence type="predicted"/>
<gene>
    <name evidence="3" type="ORF">LAMI_0H03312G</name>
</gene>
<sequence>MAFQPQLPQMKSIWIDEDQEAEKLYGTHAHTLLNSDDEDQLDFILINSNRPVLSNKKKIELPPLLPAAYKSKTKNSGLKQTANVQAKNSKKNAFLKLFKSKDFRSESSGPKISVPFDFQHISHADMRVTCEEAPPHDALRKEEPVVTLNKAFVTESLPAAVPNQDRTKSVASKYDLVRRSLSVSSSQYSSSSGRILSTSTMATQVVEEHIKGPRRLSEKQKVQLRVGQGQGQSQRQEYENSDRNSVSAEFLKEYQFPTVLEEFSLLSFKTPDISTQQVERFTWETPENYRGESDGLQNGAFPSPKFTPRRGSDSQLLASSLQKASPILDTPRTRKSLDDILLCYHLNSQNSEAGSNSVKCENTEPTPTIDCHDEKLISPA</sequence>
<feature type="compositionally biased region" description="Polar residues" evidence="1">
    <location>
        <begin position="350"/>
        <end position="366"/>
    </location>
</feature>
<feature type="compositionally biased region" description="Basic and acidic residues" evidence="1">
    <location>
        <begin position="209"/>
        <end position="221"/>
    </location>
</feature>
<feature type="region of interest" description="Disordered" evidence="1">
    <location>
        <begin position="287"/>
        <end position="317"/>
    </location>
</feature>
<keyword evidence="4" id="KW-1185">Reference proteome</keyword>
<dbReference type="OrthoDB" id="4070688at2759"/>
<feature type="compositionally biased region" description="Low complexity" evidence="1">
    <location>
        <begin position="223"/>
        <end position="235"/>
    </location>
</feature>
<dbReference type="Proteomes" id="UP000191024">
    <property type="component" value="Chromosome H"/>
</dbReference>
<feature type="compositionally biased region" description="Basic and acidic residues" evidence="1">
    <location>
        <begin position="370"/>
        <end position="380"/>
    </location>
</feature>
<feature type="domain" description="CRIB" evidence="2">
    <location>
        <begin position="112"/>
        <end position="125"/>
    </location>
</feature>
<organism evidence="3 4">
    <name type="scientific">Lachancea mirantina</name>
    <dbReference type="NCBI Taxonomy" id="1230905"/>
    <lineage>
        <taxon>Eukaryota</taxon>
        <taxon>Fungi</taxon>
        <taxon>Dikarya</taxon>
        <taxon>Ascomycota</taxon>
        <taxon>Saccharomycotina</taxon>
        <taxon>Saccharomycetes</taxon>
        <taxon>Saccharomycetales</taxon>
        <taxon>Saccharomycetaceae</taxon>
        <taxon>Lachancea</taxon>
    </lineage>
</organism>
<evidence type="ECO:0000259" key="2">
    <source>
        <dbReference type="PROSITE" id="PS50108"/>
    </source>
</evidence>
<dbReference type="STRING" id="1230905.A0A1G4KEE8"/>
<protein>
    <submittedName>
        <fullName evidence="3">LAMI_0H03312g1_1</fullName>
    </submittedName>
</protein>
<feature type="region of interest" description="Disordered" evidence="1">
    <location>
        <begin position="209"/>
        <end position="244"/>
    </location>
</feature>
<dbReference type="PROSITE" id="PS50108">
    <property type="entry name" value="CRIB"/>
    <property type="match status" value="1"/>
</dbReference>